<dbReference type="Gene3D" id="1.10.1040.10">
    <property type="entry name" value="N-(1-d-carboxylethyl)-l-norvaline Dehydrogenase, domain 2"/>
    <property type="match status" value="1"/>
</dbReference>
<feature type="binding site" evidence="3">
    <location>
        <position position="95"/>
    </location>
    <ligand>
        <name>NAD(+)</name>
        <dbReference type="ChEBI" id="CHEBI:57540"/>
    </ligand>
</feature>
<keyword evidence="1" id="KW-0560">Oxidoreductase</keyword>
<dbReference type="SUPFAM" id="SSF51735">
    <property type="entry name" value="NAD(P)-binding Rossmann-fold domains"/>
    <property type="match status" value="1"/>
</dbReference>
<dbReference type="InterPro" id="IPR036291">
    <property type="entry name" value="NAD(P)-bd_dom_sf"/>
</dbReference>
<reference evidence="6 7" key="1">
    <citation type="journal article" date="2013" name="Stand. Genomic Sci.">
        <title>Genomic Encyclopedia of Type Strains, Phase I: The one thousand microbial genomes (KMG-I) project.</title>
        <authorList>
            <person name="Kyrpides N.C."/>
            <person name="Woyke T."/>
            <person name="Eisen J.A."/>
            <person name="Garrity G."/>
            <person name="Lilburn T.G."/>
            <person name="Beck B.J."/>
            <person name="Whitman W.B."/>
            <person name="Hugenholtz P."/>
            <person name="Klenk H.P."/>
        </authorList>
    </citation>
    <scope>NUCLEOTIDE SEQUENCE [LARGE SCALE GENOMIC DNA]</scope>
    <source>
        <strain evidence="6 7">DSM 13484</strain>
    </source>
</reference>
<dbReference type="Pfam" id="PF00725">
    <property type="entry name" value="3HCDH"/>
    <property type="match status" value="1"/>
</dbReference>
<feature type="binding site" evidence="3">
    <location>
        <position position="37"/>
    </location>
    <ligand>
        <name>NAD(+)</name>
        <dbReference type="ChEBI" id="CHEBI:57540"/>
    </ligand>
</feature>
<sequence>MISLDQVHTIAVCGAGTMGAGIAQVAAGSGYNTVLFDILPGMPDKARARITQNLDTAVAKGRITEAERNNTLQRIRFTSQLHDCIGEVIIEAIAEQVPAKTGLFNQLAEINHSETIFATNTSSLPVSRIAEKVVNPSRVAGMHFFNPAPVMKLVEVVTARHTHPLVATLIYELALSMGKTPVHVKDAPGFIVNRVARHYYLEALKAAEQGMADFATIDRLLESAGFRMGPFALMDLIGNDVNLAVTQSLYDAADHAPRFAPNPLQVARVEQGQLGRKSGQGFYNYAKS</sequence>
<evidence type="ECO:0000259" key="4">
    <source>
        <dbReference type="Pfam" id="PF00725"/>
    </source>
</evidence>
<dbReference type="InterPro" id="IPR008927">
    <property type="entry name" value="6-PGluconate_DH-like_C_sf"/>
</dbReference>
<evidence type="ECO:0000313" key="6">
    <source>
        <dbReference type="EMBL" id="TWI91674.1"/>
    </source>
</evidence>
<dbReference type="InterPro" id="IPR013328">
    <property type="entry name" value="6PGD_dom2"/>
</dbReference>
<feature type="binding site" evidence="3">
    <location>
        <position position="146"/>
    </location>
    <ligand>
        <name>NAD(+)</name>
        <dbReference type="ChEBI" id="CHEBI:57540"/>
    </ligand>
</feature>
<feature type="domain" description="3-hydroxyacyl-CoA dehydrogenase NAD binding" evidence="5">
    <location>
        <begin position="9"/>
        <end position="186"/>
    </location>
</feature>
<dbReference type="EMBL" id="VLLG01000002">
    <property type="protein sequence ID" value="TWI91674.1"/>
    <property type="molecule type" value="Genomic_DNA"/>
</dbReference>
<evidence type="ECO:0000256" key="3">
    <source>
        <dbReference type="PIRSR" id="PIRSR000105-2"/>
    </source>
</evidence>
<dbReference type="FunFam" id="3.40.50.720:FF:000009">
    <property type="entry name" value="Fatty oxidation complex, alpha subunit"/>
    <property type="match status" value="1"/>
</dbReference>
<name>A0A562TEI6_CHIJA</name>
<feature type="binding site" evidence="3">
    <location>
        <position position="277"/>
    </location>
    <ligand>
        <name>NAD(+)</name>
        <dbReference type="ChEBI" id="CHEBI:57540"/>
    </ligand>
</feature>
<feature type="binding site" evidence="3">
    <location>
        <position position="122"/>
    </location>
    <ligand>
        <name>NAD(+)</name>
        <dbReference type="ChEBI" id="CHEBI:57540"/>
    </ligand>
</feature>
<accession>A0A562TEI6</accession>
<keyword evidence="3" id="KW-0520">NAD</keyword>
<dbReference type="Gene3D" id="3.40.50.720">
    <property type="entry name" value="NAD(P)-binding Rossmann-like Domain"/>
    <property type="match status" value="1"/>
</dbReference>
<dbReference type="PIRSF" id="PIRSF000105">
    <property type="entry name" value="HCDH"/>
    <property type="match status" value="1"/>
</dbReference>
<dbReference type="GO" id="GO:0006635">
    <property type="term" value="P:fatty acid beta-oxidation"/>
    <property type="evidence" value="ECO:0007669"/>
    <property type="project" value="TreeGrafter"/>
</dbReference>
<dbReference type="RefSeq" id="WP_145710817.1">
    <property type="nucleotide sequence ID" value="NZ_BAAAFY010000001.1"/>
</dbReference>
<proteinExistence type="predicted"/>
<comment type="caution">
    <text evidence="6">The sequence shown here is derived from an EMBL/GenBank/DDBJ whole genome shotgun (WGS) entry which is preliminary data.</text>
</comment>
<dbReference type="InterPro" id="IPR006176">
    <property type="entry name" value="3-OHacyl-CoA_DH_NAD-bd"/>
</dbReference>
<dbReference type="OrthoDB" id="9771883at2"/>
<evidence type="ECO:0000256" key="2">
    <source>
        <dbReference type="PIRSR" id="PIRSR000105-1"/>
    </source>
</evidence>
<feature type="site" description="Important for catalytic activity" evidence="2">
    <location>
        <position position="143"/>
    </location>
</feature>
<dbReference type="Pfam" id="PF02737">
    <property type="entry name" value="3HCDH_N"/>
    <property type="match status" value="1"/>
</dbReference>
<evidence type="ECO:0000313" key="7">
    <source>
        <dbReference type="Proteomes" id="UP000316778"/>
    </source>
</evidence>
<dbReference type="SUPFAM" id="SSF48179">
    <property type="entry name" value="6-phosphogluconate dehydrogenase C-terminal domain-like"/>
    <property type="match status" value="1"/>
</dbReference>
<gene>
    <name evidence="6" type="ORF">LX66_1050</name>
</gene>
<feature type="domain" description="3-hydroxyacyl-CoA dehydrogenase C-terminal" evidence="4">
    <location>
        <begin position="189"/>
        <end position="285"/>
    </location>
</feature>
<dbReference type="GO" id="GO:0070403">
    <property type="term" value="F:NAD+ binding"/>
    <property type="evidence" value="ECO:0007669"/>
    <property type="project" value="InterPro"/>
</dbReference>
<dbReference type="Proteomes" id="UP000316778">
    <property type="component" value="Unassembled WGS sequence"/>
</dbReference>
<feature type="binding site" evidence="3">
    <location>
        <begin position="14"/>
        <end position="19"/>
    </location>
    <ligand>
        <name>NAD(+)</name>
        <dbReference type="ChEBI" id="CHEBI:57540"/>
    </ligand>
</feature>
<dbReference type="InterPro" id="IPR022694">
    <property type="entry name" value="3-OHacyl-CoA_DH"/>
</dbReference>
<evidence type="ECO:0000256" key="1">
    <source>
        <dbReference type="ARBA" id="ARBA00023002"/>
    </source>
</evidence>
<keyword evidence="7" id="KW-1185">Reference proteome</keyword>
<evidence type="ECO:0000259" key="5">
    <source>
        <dbReference type="Pfam" id="PF02737"/>
    </source>
</evidence>
<dbReference type="AlphaFoldDB" id="A0A562TEI6"/>
<dbReference type="PANTHER" id="PTHR48075">
    <property type="entry name" value="3-HYDROXYACYL-COA DEHYDROGENASE FAMILY PROTEIN"/>
    <property type="match status" value="1"/>
</dbReference>
<dbReference type="PANTHER" id="PTHR48075:SF5">
    <property type="entry name" value="3-HYDROXYBUTYRYL-COA DEHYDROGENASE"/>
    <property type="match status" value="1"/>
</dbReference>
<organism evidence="6 7">
    <name type="scientific">Chitinophaga japonensis</name>
    <name type="common">Flexibacter japonensis</name>
    <dbReference type="NCBI Taxonomy" id="104662"/>
    <lineage>
        <taxon>Bacteria</taxon>
        <taxon>Pseudomonadati</taxon>
        <taxon>Bacteroidota</taxon>
        <taxon>Chitinophagia</taxon>
        <taxon>Chitinophagales</taxon>
        <taxon>Chitinophagaceae</taxon>
        <taxon>Chitinophaga</taxon>
    </lineage>
</organism>
<dbReference type="InterPro" id="IPR006108">
    <property type="entry name" value="3HC_DH_C"/>
</dbReference>
<dbReference type="GO" id="GO:0008691">
    <property type="term" value="F:3-hydroxybutyryl-CoA dehydrogenase activity"/>
    <property type="evidence" value="ECO:0007669"/>
    <property type="project" value="TreeGrafter"/>
</dbReference>
<protein>
    <submittedName>
        <fullName evidence="6">3-hydroxybutyryl-CoA dehydrogenase</fullName>
    </submittedName>
</protein>
<feature type="binding site" evidence="3">
    <location>
        <position position="100"/>
    </location>
    <ligand>
        <name>NAD(+)</name>
        <dbReference type="ChEBI" id="CHEBI:57540"/>
    </ligand>
</feature>